<dbReference type="InterPro" id="IPR051122">
    <property type="entry name" value="SDR_DHRS6-like"/>
</dbReference>
<dbReference type="EMBL" id="RAZT01000004">
    <property type="protein sequence ID" value="RKN34109.1"/>
    <property type="molecule type" value="Genomic_DNA"/>
</dbReference>
<comment type="similarity">
    <text evidence="1">Belongs to the short-chain dehydrogenases/reductases (SDR) family.</text>
</comment>
<dbReference type="Pfam" id="PF13561">
    <property type="entry name" value="adh_short_C2"/>
    <property type="match status" value="1"/>
</dbReference>
<dbReference type="InterPro" id="IPR036291">
    <property type="entry name" value="NAD(P)-bd_dom_sf"/>
</dbReference>
<protein>
    <submittedName>
        <fullName evidence="4">SDR family oxidoreductase</fullName>
    </submittedName>
</protein>
<gene>
    <name evidence="4" type="ORF">D7044_10580</name>
    <name evidence="3" type="ORF">D7147_06635</name>
</gene>
<dbReference type="Gene3D" id="3.40.50.720">
    <property type="entry name" value="NAD(P)-binding Rossmann-like Domain"/>
    <property type="match status" value="1"/>
</dbReference>
<reference evidence="5 6" key="1">
    <citation type="submission" date="2018-09" db="EMBL/GenBank/DDBJ databases">
        <title>Micromonospora sp. nov. MS1-9, isolated from a root of Musa sp.</title>
        <authorList>
            <person name="Kuncharoen N."/>
            <person name="Kudo T."/>
            <person name="Ohkuma M."/>
            <person name="Yuki M."/>
            <person name="Tanasupawat S."/>
        </authorList>
    </citation>
    <scope>NUCLEOTIDE SEQUENCE [LARGE SCALE GENOMIC DNA]</scope>
    <source>
        <strain evidence="4 6">MS1-9</strain>
        <strain evidence="3 5">NGC1-4</strain>
    </source>
</reference>
<proteinExistence type="inferred from homology"/>
<dbReference type="Proteomes" id="UP000275865">
    <property type="component" value="Unassembled WGS sequence"/>
</dbReference>
<evidence type="ECO:0000313" key="6">
    <source>
        <dbReference type="Proteomes" id="UP000275865"/>
    </source>
</evidence>
<dbReference type="PRINTS" id="PR00081">
    <property type="entry name" value="GDHRDH"/>
</dbReference>
<dbReference type="InterPro" id="IPR002347">
    <property type="entry name" value="SDR_fam"/>
</dbReference>
<evidence type="ECO:0000313" key="5">
    <source>
        <dbReference type="Proteomes" id="UP000271548"/>
    </source>
</evidence>
<evidence type="ECO:0000256" key="2">
    <source>
        <dbReference type="ARBA" id="ARBA00023002"/>
    </source>
</evidence>
<sequence length="228" mass="23828">MSTSIIVGGSNGLGRAIAQHFADRGDTVVITSRDKARAEEVAAEIGGATRGLGADLSRPETIAAAFGDVTEVDNLVITATSQTPNSLGAFDLEAAITSVTIKLVGYAETVRVLRDRFRPGASVVLFGGVAKDRPYPGSTMVTTHNAGLTGLVKTLAVEIAPYRINALHSGIVGDSPKWRDMPNHPHVARTPIGRLVTMAEIVDATDFLLRNGGINAQELFIEGGVLAG</sequence>
<dbReference type="EMBL" id="RAZS01000002">
    <property type="protein sequence ID" value="RKN22353.1"/>
    <property type="molecule type" value="Genomic_DNA"/>
</dbReference>
<dbReference type="RefSeq" id="WP_120674659.1">
    <property type="nucleotide sequence ID" value="NZ_JBFAYN010000006.1"/>
</dbReference>
<dbReference type="PANTHER" id="PTHR43477:SF1">
    <property type="entry name" value="DIHYDROANTICAPSIN 7-DEHYDROGENASE"/>
    <property type="match status" value="1"/>
</dbReference>
<evidence type="ECO:0000256" key="1">
    <source>
        <dbReference type="ARBA" id="ARBA00006484"/>
    </source>
</evidence>
<organism evidence="4 6">
    <name type="scientific">Micromonospora musae</name>
    <dbReference type="NCBI Taxonomy" id="1894970"/>
    <lineage>
        <taxon>Bacteria</taxon>
        <taxon>Bacillati</taxon>
        <taxon>Actinomycetota</taxon>
        <taxon>Actinomycetes</taxon>
        <taxon>Micromonosporales</taxon>
        <taxon>Micromonosporaceae</taxon>
        <taxon>Micromonospora</taxon>
    </lineage>
</organism>
<dbReference type="SUPFAM" id="SSF51735">
    <property type="entry name" value="NAD(P)-binding Rossmann-fold domains"/>
    <property type="match status" value="1"/>
</dbReference>
<keyword evidence="5" id="KW-1185">Reference proteome</keyword>
<dbReference type="OrthoDB" id="9806974at2"/>
<dbReference type="GO" id="GO:0016491">
    <property type="term" value="F:oxidoreductase activity"/>
    <property type="evidence" value="ECO:0007669"/>
    <property type="project" value="UniProtKB-KW"/>
</dbReference>
<comment type="caution">
    <text evidence="4">The sequence shown here is derived from an EMBL/GenBank/DDBJ whole genome shotgun (WGS) entry which is preliminary data.</text>
</comment>
<dbReference type="PANTHER" id="PTHR43477">
    <property type="entry name" value="DIHYDROANTICAPSIN 7-DEHYDROGENASE"/>
    <property type="match status" value="1"/>
</dbReference>
<evidence type="ECO:0000313" key="4">
    <source>
        <dbReference type="EMBL" id="RKN34109.1"/>
    </source>
</evidence>
<name>A0A3A9YA06_9ACTN</name>
<evidence type="ECO:0000313" key="3">
    <source>
        <dbReference type="EMBL" id="RKN22353.1"/>
    </source>
</evidence>
<keyword evidence="2" id="KW-0560">Oxidoreductase</keyword>
<dbReference type="AlphaFoldDB" id="A0A3A9YA06"/>
<dbReference type="Proteomes" id="UP000271548">
    <property type="component" value="Unassembled WGS sequence"/>
</dbReference>
<accession>A0A3A9YA06</accession>